<dbReference type="InterPro" id="IPR022263">
    <property type="entry name" value="KxYKxGKxW"/>
</dbReference>
<dbReference type="SUPFAM" id="SSF52058">
    <property type="entry name" value="L domain-like"/>
    <property type="match status" value="1"/>
</dbReference>
<keyword evidence="9" id="KW-0325">Glycoprotein</keyword>
<evidence type="ECO:0000256" key="2">
    <source>
        <dbReference type="ARBA" id="ARBA00022475"/>
    </source>
</evidence>
<feature type="region of interest" description="Disordered" evidence="11">
    <location>
        <begin position="42"/>
        <end position="174"/>
    </location>
</feature>
<comment type="subcellular location">
    <subcellularLocation>
        <location evidence="1">Cell membrane</location>
    </subcellularLocation>
    <subcellularLocation>
        <location evidence="10">Endomembrane system</location>
        <topology evidence="10">Single-pass membrane protein</topology>
    </subcellularLocation>
</comment>
<dbReference type="RefSeq" id="WP_168850167.1">
    <property type="nucleotide sequence ID" value="NZ_JAAVSD010000030.1"/>
</dbReference>
<feature type="domain" description="MucBP" evidence="12">
    <location>
        <begin position="579"/>
        <end position="639"/>
    </location>
</feature>
<evidence type="ECO:0000259" key="12">
    <source>
        <dbReference type="Pfam" id="PF06458"/>
    </source>
</evidence>
<dbReference type="Pfam" id="PF19258">
    <property type="entry name" value="KxYKxGKxW_sig"/>
    <property type="match status" value="1"/>
</dbReference>
<dbReference type="PANTHER" id="PTHR48052">
    <property type="entry name" value="UNNAMED PRODUCT"/>
    <property type="match status" value="1"/>
</dbReference>
<dbReference type="Gene3D" id="3.10.20.320">
    <property type="entry name" value="Putative peptidoglycan bound protein (lpxtg motif)"/>
    <property type="match status" value="1"/>
</dbReference>
<sequence length="749" mass="78819">MNKMASETKVHYKSYKAGKRWMVASLSVVTLGLGLLGATETAQAKTAEAPDDTSSSIKSGTTTEAKQVTLNTTPQVDEKAETPGDASGQGGAAEAKEAPAAEAPGNTAVETPETNPKTPEAPATPAPTAPADTQVKPAAPEPAAPAENPEETDTPAPDTPAPKSPAPIKAARTARAAVSPIDGVNASEWIPDVSLRTQIIKVINKMAPTYNGQPTYVATEANLYQYVDKLQSIDDDATTGPITDFTGLNYFPNLHSLNFTNVRIPVSALIDFSVVPSLSYVSFYLANDGANHDLKTIMDTYFSHNENLSFLKLPDSYLTGSIPDLSKYTKLTMIYLPNNQLTGSIPDLSSIPELWSVDVSHNQLSGAFPDIGNWPAMTTLNVSYNQLTGDLPDLSHFRGSLSYMFNHLTSGVIQDLGENGEPEVNYGVYQRLQGKTFKLSADQRSFDPVTGVVTGFQDMKTGQIDDNEGTWTAALANGITIAYGDLDPNLPTEEIPAWAATAEDATDWFSVQGISGNKVGLTFTAKQDVPDGTYTIQVVNQSFGALWGYSAYITFKIENEKPVDPGNPDTPDPGVTTGTVTIVNVDQDGQVISQSQQTGNVGDAFTITAPTIKGYKLVGDRVASGTYTAGGQTVTFTYQVLSSGGDGDAVDPTNPTDPKKPVVDETGDTVNGGSAAQVVSAKRGSATTTTAKAVNLATTSTADTAAAKPASQPATTLPQTDETTTSAWAGLALLLGTVLTGLGLKRKSH</sequence>
<evidence type="ECO:0000256" key="11">
    <source>
        <dbReference type="SAM" id="MobiDB-lite"/>
    </source>
</evidence>
<evidence type="ECO:0000256" key="8">
    <source>
        <dbReference type="ARBA" id="ARBA00023170"/>
    </source>
</evidence>
<dbReference type="Gene3D" id="3.80.10.10">
    <property type="entry name" value="Ribonuclease Inhibitor"/>
    <property type="match status" value="1"/>
</dbReference>
<keyword evidence="4" id="KW-0732">Signal</keyword>
<evidence type="ECO:0000313" key="13">
    <source>
        <dbReference type="EMBL" id="NLR30422.1"/>
    </source>
</evidence>
<keyword evidence="14" id="KW-1185">Reference proteome</keyword>
<keyword evidence="5" id="KW-0677">Repeat</keyword>
<keyword evidence="2" id="KW-1003">Cell membrane</keyword>
<evidence type="ECO:0000256" key="5">
    <source>
        <dbReference type="ARBA" id="ARBA00022737"/>
    </source>
</evidence>
<dbReference type="InterPro" id="IPR032675">
    <property type="entry name" value="LRR_dom_sf"/>
</dbReference>
<gene>
    <name evidence="13" type="ORF">HEQ44_09490</name>
</gene>
<dbReference type="NCBIfam" id="TIGR03715">
    <property type="entry name" value="KxYKxGKxW"/>
    <property type="match status" value="1"/>
</dbReference>
<evidence type="ECO:0000256" key="4">
    <source>
        <dbReference type="ARBA" id="ARBA00022729"/>
    </source>
</evidence>
<comment type="caution">
    <text evidence="13">The sequence shown here is derived from an EMBL/GenBank/DDBJ whole genome shotgun (WGS) entry which is preliminary data.</text>
</comment>
<reference evidence="13 14" key="1">
    <citation type="submission" date="2020-03" db="EMBL/GenBank/DDBJ databases">
        <authorList>
            <person name="Zhang Z."/>
            <person name="Guo Z."/>
            <person name="Hou Q."/>
            <person name="Shen X."/>
        </authorList>
    </citation>
    <scope>NUCLEOTIDE SEQUENCE [LARGE SCALE GENOMIC DNA]</scope>
    <source>
        <strain evidence="13 14">HBUAS51329</strain>
    </source>
</reference>
<evidence type="ECO:0000256" key="9">
    <source>
        <dbReference type="ARBA" id="ARBA00023180"/>
    </source>
</evidence>
<feature type="compositionally biased region" description="Polar residues" evidence="11">
    <location>
        <begin position="52"/>
        <end position="75"/>
    </location>
</feature>
<dbReference type="Proteomes" id="UP000707477">
    <property type="component" value="Unassembled WGS sequence"/>
</dbReference>
<feature type="compositionally biased region" description="Low complexity" evidence="11">
    <location>
        <begin position="100"/>
        <end position="121"/>
    </location>
</feature>
<dbReference type="EMBL" id="JAAVSD010000030">
    <property type="protein sequence ID" value="NLR30422.1"/>
    <property type="molecule type" value="Genomic_DNA"/>
</dbReference>
<evidence type="ECO:0000256" key="6">
    <source>
        <dbReference type="ARBA" id="ARBA00022989"/>
    </source>
</evidence>
<organism evidence="13 14">
    <name type="scientific">Levilactobacillus tujiorum</name>
    <dbReference type="NCBI Taxonomy" id="2912243"/>
    <lineage>
        <taxon>Bacteria</taxon>
        <taxon>Bacillati</taxon>
        <taxon>Bacillota</taxon>
        <taxon>Bacilli</taxon>
        <taxon>Lactobacillales</taxon>
        <taxon>Lactobacillaceae</taxon>
        <taxon>Levilactobacillus</taxon>
    </lineage>
</organism>
<evidence type="ECO:0000256" key="7">
    <source>
        <dbReference type="ARBA" id="ARBA00023136"/>
    </source>
</evidence>
<evidence type="ECO:0000256" key="10">
    <source>
        <dbReference type="ARBA" id="ARBA00037847"/>
    </source>
</evidence>
<proteinExistence type="predicted"/>
<keyword evidence="6" id="KW-1133">Transmembrane helix</keyword>
<dbReference type="Pfam" id="PF06458">
    <property type="entry name" value="MucBP"/>
    <property type="match status" value="1"/>
</dbReference>
<keyword evidence="3" id="KW-0812">Transmembrane</keyword>
<keyword evidence="7" id="KW-0472">Membrane</keyword>
<dbReference type="PANTHER" id="PTHR48052:SF8">
    <property type="entry name" value="LRR RECEPTOR-LIKE SERINE_THREONINE-PROTEIN KINASE FLS2"/>
    <property type="match status" value="1"/>
</dbReference>
<evidence type="ECO:0000256" key="1">
    <source>
        <dbReference type="ARBA" id="ARBA00004236"/>
    </source>
</evidence>
<protein>
    <submittedName>
        <fullName evidence="13">KxYKxGKxW signal peptide domain-containing protein</fullName>
    </submittedName>
</protein>
<accession>A0ABX1L8X3</accession>
<name>A0ABX1L8X3_9LACO</name>
<dbReference type="InterPro" id="IPR009459">
    <property type="entry name" value="MucBP_dom"/>
</dbReference>
<evidence type="ECO:0000256" key="3">
    <source>
        <dbReference type="ARBA" id="ARBA00022692"/>
    </source>
</evidence>
<evidence type="ECO:0000313" key="14">
    <source>
        <dbReference type="Proteomes" id="UP000707477"/>
    </source>
</evidence>
<keyword evidence="8" id="KW-0675">Receptor</keyword>